<gene>
    <name evidence="3" type="ORF">D9V37_02875</name>
</gene>
<organism evidence="3 4">
    <name type="scientific">Nocardioides mangrovicus</name>
    <dbReference type="NCBI Taxonomy" id="2478913"/>
    <lineage>
        <taxon>Bacteria</taxon>
        <taxon>Bacillati</taxon>
        <taxon>Actinomycetota</taxon>
        <taxon>Actinomycetes</taxon>
        <taxon>Propionibacteriales</taxon>
        <taxon>Nocardioidaceae</taxon>
        <taxon>Nocardioides</taxon>
    </lineage>
</organism>
<dbReference type="PANTHER" id="PTHR43736:SF1">
    <property type="entry name" value="DIHYDRONEOPTERIN TRIPHOSPHATE DIPHOSPHATASE"/>
    <property type="match status" value="1"/>
</dbReference>
<evidence type="ECO:0000313" key="3">
    <source>
        <dbReference type="EMBL" id="RLV50903.1"/>
    </source>
</evidence>
<dbReference type="Gene3D" id="3.90.79.10">
    <property type="entry name" value="Nucleoside Triphosphate Pyrophosphohydrolase"/>
    <property type="match status" value="1"/>
</dbReference>
<accession>A0A3L8P7Z0</accession>
<dbReference type="InterPro" id="IPR000086">
    <property type="entry name" value="NUDIX_hydrolase_dom"/>
</dbReference>
<dbReference type="Proteomes" id="UP000281708">
    <property type="component" value="Unassembled WGS sequence"/>
</dbReference>
<dbReference type="SUPFAM" id="SSF55811">
    <property type="entry name" value="Nudix"/>
    <property type="match status" value="1"/>
</dbReference>
<dbReference type="AlphaFoldDB" id="A0A3L8P7Z0"/>
<dbReference type="OrthoDB" id="129709at2"/>
<proteinExistence type="inferred from homology"/>
<evidence type="ECO:0000256" key="1">
    <source>
        <dbReference type="ARBA" id="ARBA00005582"/>
    </source>
</evidence>
<evidence type="ECO:0000259" key="2">
    <source>
        <dbReference type="PROSITE" id="PS51462"/>
    </source>
</evidence>
<evidence type="ECO:0000313" key="4">
    <source>
        <dbReference type="Proteomes" id="UP000281708"/>
    </source>
</evidence>
<feature type="domain" description="Nudix hydrolase" evidence="2">
    <location>
        <begin position="45"/>
        <end position="174"/>
    </location>
</feature>
<keyword evidence="4" id="KW-1185">Reference proteome</keyword>
<dbReference type="InterPro" id="IPR015797">
    <property type="entry name" value="NUDIX_hydrolase-like_dom_sf"/>
</dbReference>
<protein>
    <submittedName>
        <fullName evidence="3">NUDIX domain-containing protein</fullName>
    </submittedName>
</protein>
<sequence length="174" mass="19185">MSLRDDALATLLGWQPPDAGQEVLRATYVEQLSSHADALWRDGRLDHLTASAVVLDADRRQVLLTLHRKANRWFQLGGHLEPADPTLADAALREATEESGIDGLLPMPGPVQLDVHEVPFCRPGARHLDVRYVLHAPPGAQPTVSAESHDVRWWPVGELPDAELEPLVRLAVSR</sequence>
<comment type="caution">
    <text evidence="3">The sequence shown here is derived from an EMBL/GenBank/DDBJ whole genome shotgun (WGS) entry which is preliminary data.</text>
</comment>
<name>A0A3L8P7Z0_9ACTN</name>
<dbReference type="PANTHER" id="PTHR43736">
    <property type="entry name" value="ADP-RIBOSE PYROPHOSPHATASE"/>
    <property type="match status" value="1"/>
</dbReference>
<dbReference type="PROSITE" id="PS51462">
    <property type="entry name" value="NUDIX"/>
    <property type="match status" value="1"/>
</dbReference>
<dbReference type="Pfam" id="PF00293">
    <property type="entry name" value="NUDIX"/>
    <property type="match status" value="1"/>
</dbReference>
<dbReference type="EMBL" id="RDBE01000001">
    <property type="protein sequence ID" value="RLV50903.1"/>
    <property type="molecule type" value="Genomic_DNA"/>
</dbReference>
<dbReference type="RefSeq" id="WP_121804583.1">
    <property type="nucleotide sequence ID" value="NZ_RDBE01000001.1"/>
</dbReference>
<comment type="similarity">
    <text evidence="1">Belongs to the Nudix hydrolase family.</text>
</comment>
<reference evidence="3 4" key="1">
    <citation type="submission" date="2018-10" db="EMBL/GenBank/DDBJ databases">
        <title>Marmoricola sp. 4Q3S-7 whole genome shotgun sequence.</title>
        <authorList>
            <person name="Li F."/>
        </authorList>
    </citation>
    <scope>NUCLEOTIDE SEQUENCE [LARGE SCALE GENOMIC DNA]</scope>
    <source>
        <strain evidence="3 4">4Q3S-7</strain>
    </source>
</reference>
<dbReference type="CDD" id="cd03674">
    <property type="entry name" value="NUDIX_Hydrolase"/>
    <property type="match status" value="1"/>
</dbReference>